<name>E2BC77_HARSA</name>
<feature type="region of interest" description="Disordered" evidence="1">
    <location>
        <begin position="72"/>
        <end position="108"/>
    </location>
</feature>
<keyword evidence="3" id="KW-1185">Reference proteome</keyword>
<dbReference type="OMA" id="KQVHNPL"/>
<feature type="region of interest" description="Disordered" evidence="1">
    <location>
        <begin position="433"/>
        <end position="459"/>
    </location>
</feature>
<dbReference type="Proteomes" id="UP000008237">
    <property type="component" value="Unassembled WGS sequence"/>
</dbReference>
<evidence type="ECO:0000256" key="1">
    <source>
        <dbReference type="SAM" id="MobiDB-lite"/>
    </source>
</evidence>
<gene>
    <name evidence="2" type="ORF">EAI_12260</name>
</gene>
<evidence type="ECO:0000313" key="2">
    <source>
        <dbReference type="EMBL" id="EFN86704.1"/>
    </source>
</evidence>
<accession>E2BC77</accession>
<dbReference type="EMBL" id="GL447256">
    <property type="protein sequence ID" value="EFN86704.1"/>
    <property type="molecule type" value="Genomic_DNA"/>
</dbReference>
<dbReference type="AlphaFoldDB" id="E2BC77"/>
<dbReference type="InParanoid" id="E2BC77"/>
<sequence length="560" mass="63473">MENGYVYVFPEVGASENGLPDDDANAQVAAQPTRNLPNILRSSNAKAYKNCKTLILNKNDISFISNTEDTNMSFDSNTTLSRADSDKNSKYNKVASPKSHHQRKQVHHPLDTRYDALNWNNKKKVKNALQTIGKLETLYASLGHKGDTSTKKINNKLSGKEEKCMFKKSRGAASRKSDNRKTAKLSGLDTGSTIVPGVVDATDQTAVQNVTNDKFFGDEVFTDIMDVETKLDDILYRDNNIYNPEKKRNTVCNSVISGKSTECNTMQQDAAFRKDLLSYEFSEDRDNLEDDSMSKNTRSNFLFASEVLCTCTCANCTSCDKDFILCEDSVPRDVNSNMETEFFTPCAYDLYTSDYYHIFADIDDFDKKIFRYEEAENTCVTKESACDCNNISSCDTTKLTENDASAPTPVKQSDLEIFYSETDTRLQENHVETHSAEPITHSDDESTGSTGHKKDLDKTEHFEKNIEGISLEICKASQDQITASTKAFVSKNRPHRSKKDLYVIQCTQCSRLFNENKFRKHFTHCSFDKEDFKCHICQKIYRHYQDDLEALQCQNNSGQQ</sequence>
<feature type="compositionally biased region" description="Basic residues" evidence="1">
    <location>
        <begin position="98"/>
        <end position="107"/>
    </location>
</feature>
<feature type="compositionally biased region" description="Basic and acidic residues" evidence="1">
    <location>
        <begin position="433"/>
        <end position="444"/>
    </location>
</feature>
<reference evidence="2 3" key="1">
    <citation type="journal article" date="2010" name="Science">
        <title>Genomic comparison of the ants Camponotus floridanus and Harpegnathos saltator.</title>
        <authorList>
            <person name="Bonasio R."/>
            <person name="Zhang G."/>
            <person name="Ye C."/>
            <person name="Mutti N.S."/>
            <person name="Fang X."/>
            <person name="Qin N."/>
            <person name="Donahue G."/>
            <person name="Yang P."/>
            <person name="Li Q."/>
            <person name="Li C."/>
            <person name="Zhang P."/>
            <person name="Huang Z."/>
            <person name="Berger S.L."/>
            <person name="Reinberg D."/>
            <person name="Wang J."/>
            <person name="Liebig J."/>
        </authorList>
    </citation>
    <scope>NUCLEOTIDE SEQUENCE [LARGE SCALE GENOMIC DNA]</scope>
    <source>
        <strain evidence="2 3">R22 G/1</strain>
    </source>
</reference>
<evidence type="ECO:0000313" key="3">
    <source>
        <dbReference type="Proteomes" id="UP000008237"/>
    </source>
</evidence>
<protein>
    <submittedName>
        <fullName evidence="2">Uncharacterized protein</fullName>
    </submittedName>
</protein>
<feature type="compositionally biased region" description="Polar residues" evidence="1">
    <location>
        <begin position="72"/>
        <end position="82"/>
    </location>
</feature>
<organism evidence="3">
    <name type="scientific">Harpegnathos saltator</name>
    <name type="common">Jerdon's jumping ant</name>
    <dbReference type="NCBI Taxonomy" id="610380"/>
    <lineage>
        <taxon>Eukaryota</taxon>
        <taxon>Metazoa</taxon>
        <taxon>Ecdysozoa</taxon>
        <taxon>Arthropoda</taxon>
        <taxon>Hexapoda</taxon>
        <taxon>Insecta</taxon>
        <taxon>Pterygota</taxon>
        <taxon>Neoptera</taxon>
        <taxon>Endopterygota</taxon>
        <taxon>Hymenoptera</taxon>
        <taxon>Apocrita</taxon>
        <taxon>Aculeata</taxon>
        <taxon>Formicoidea</taxon>
        <taxon>Formicidae</taxon>
        <taxon>Ponerinae</taxon>
        <taxon>Ponerini</taxon>
        <taxon>Harpegnathos</taxon>
    </lineage>
</organism>
<proteinExistence type="predicted"/>
<dbReference type="OrthoDB" id="10039931at2759"/>